<organism evidence="7 8">
    <name type="scientific">Mucilaginibacter gossypii</name>
    <dbReference type="NCBI Taxonomy" id="551996"/>
    <lineage>
        <taxon>Bacteria</taxon>
        <taxon>Pseudomonadati</taxon>
        <taxon>Bacteroidota</taxon>
        <taxon>Sphingobacteriia</taxon>
        <taxon>Sphingobacteriales</taxon>
        <taxon>Sphingobacteriaceae</taxon>
        <taxon>Mucilaginibacter</taxon>
    </lineage>
</organism>
<dbReference type="NCBIfam" id="TIGR02937">
    <property type="entry name" value="sigma70-ECF"/>
    <property type="match status" value="1"/>
</dbReference>
<dbReference type="GO" id="GO:0006352">
    <property type="term" value="P:DNA-templated transcription initiation"/>
    <property type="evidence" value="ECO:0007669"/>
    <property type="project" value="InterPro"/>
</dbReference>
<dbReference type="AlphaFoldDB" id="A0A1G7PW86"/>
<dbReference type="GO" id="GO:0016987">
    <property type="term" value="F:sigma factor activity"/>
    <property type="evidence" value="ECO:0007669"/>
    <property type="project" value="UniProtKB-KW"/>
</dbReference>
<dbReference type="SUPFAM" id="SSF88946">
    <property type="entry name" value="Sigma2 domain of RNA polymerase sigma factors"/>
    <property type="match status" value="1"/>
</dbReference>
<dbReference type="GO" id="GO:0003677">
    <property type="term" value="F:DNA binding"/>
    <property type="evidence" value="ECO:0007669"/>
    <property type="project" value="InterPro"/>
</dbReference>
<dbReference type="Proteomes" id="UP000199705">
    <property type="component" value="Unassembled WGS sequence"/>
</dbReference>
<accession>A0A1G7PW86</accession>
<dbReference type="InterPro" id="IPR013324">
    <property type="entry name" value="RNA_pol_sigma_r3/r4-like"/>
</dbReference>
<dbReference type="Gene3D" id="1.10.10.10">
    <property type="entry name" value="Winged helix-like DNA-binding domain superfamily/Winged helix DNA-binding domain"/>
    <property type="match status" value="1"/>
</dbReference>
<dbReference type="STRING" id="551996.SAMN05192573_101669"/>
<keyword evidence="4" id="KW-0804">Transcription</keyword>
<dbReference type="SUPFAM" id="SSF88659">
    <property type="entry name" value="Sigma3 and sigma4 domains of RNA polymerase sigma factors"/>
    <property type="match status" value="1"/>
</dbReference>
<reference evidence="8" key="1">
    <citation type="submission" date="2016-10" db="EMBL/GenBank/DDBJ databases">
        <authorList>
            <person name="Varghese N."/>
            <person name="Submissions S."/>
        </authorList>
    </citation>
    <scope>NUCLEOTIDE SEQUENCE [LARGE SCALE GENOMIC DNA]</scope>
    <source>
        <strain evidence="8">Gh-67</strain>
    </source>
</reference>
<dbReference type="Pfam" id="PF04542">
    <property type="entry name" value="Sigma70_r2"/>
    <property type="match status" value="1"/>
</dbReference>
<keyword evidence="8" id="KW-1185">Reference proteome</keyword>
<dbReference type="CDD" id="cd06171">
    <property type="entry name" value="Sigma70_r4"/>
    <property type="match status" value="1"/>
</dbReference>
<evidence type="ECO:0000256" key="4">
    <source>
        <dbReference type="ARBA" id="ARBA00023163"/>
    </source>
</evidence>
<feature type="domain" description="RNA polymerase sigma-70 region 2" evidence="5">
    <location>
        <begin position="32"/>
        <end position="97"/>
    </location>
</feature>
<evidence type="ECO:0000313" key="8">
    <source>
        <dbReference type="Proteomes" id="UP000199705"/>
    </source>
</evidence>
<dbReference type="PANTHER" id="PTHR43133">
    <property type="entry name" value="RNA POLYMERASE ECF-TYPE SIGMA FACTO"/>
    <property type="match status" value="1"/>
</dbReference>
<dbReference type="InterPro" id="IPR039425">
    <property type="entry name" value="RNA_pol_sigma-70-like"/>
</dbReference>
<name>A0A1G7PW86_9SPHI</name>
<evidence type="ECO:0000259" key="5">
    <source>
        <dbReference type="Pfam" id="PF04542"/>
    </source>
</evidence>
<keyword evidence="2" id="KW-0805">Transcription regulation</keyword>
<evidence type="ECO:0000256" key="2">
    <source>
        <dbReference type="ARBA" id="ARBA00023015"/>
    </source>
</evidence>
<dbReference type="InterPro" id="IPR014327">
    <property type="entry name" value="RNA_pol_sigma70_bacteroid"/>
</dbReference>
<evidence type="ECO:0000259" key="6">
    <source>
        <dbReference type="Pfam" id="PF08281"/>
    </source>
</evidence>
<protein>
    <submittedName>
        <fullName evidence="7">RNA polymerase sigma-70 factor, ECF subfamily</fullName>
    </submittedName>
</protein>
<dbReference type="NCBIfam" id="TIGR02985">
    <property type="entry name" value="Sig70_bacteroi1"/>
    <property type="match status" value="1"/>
</dbReference>
<proteinExistence type="inferred from homology"/>
<dbReference type="EMBL" id="FNCG01000001">
    <property type="protein sequence ID" value="SDF89640.1"/>
    <property type="molecule type" value="Genomic_DNA"/>
</dbReference>
<dbReference type="Gene3D" id="1.10.1740.10">
    <property type="match status" value="1"/>
</dbReference>
<dbReference type="InterPro" id="IPR014284">
    <property type="entry name" value="RNA_pol_sigma-70_dom"/>
</dbReference>
<dbReference type="RefSeq" id="WP_091162847.1">
    <property type="nucleotide sequence ID" value="NZ_CP071878.2"/>
</dbReference>
<dbReference type="InterPro" id="IPR013325">
    <property type="entry name" value="RNA_pol_sigma_r2"/>
</dbReference>
<feature type="domain" description="RNA polymerase sigma factor 70 region 4 type 2" evidence="6">
    <location>
        <begin position="127"/>
        <end position="179"/>
    </location>
</feature>
<dbReference type="InterPro" id="IPR036388">
    <property type="entry name" value="WH-like_DNA-bd_sf"/>
</dbReference>
<sequence length="201" mass="23450">MLTQTDHILDINSEQLIPLLLSGDEATFEKVYKHFIRPLHVYAISILRDEDTAKGMVQNVFMRLWERKERLNFTGSIKAYLYGAVYNECLNNLRHQKVKVNHQQHVLYMTKDKVDGAAGMELLDLKEKLQQALNDLPEKCRTVFQLSRFEDLKYQEIADELGISIKTVENQMGKALKTLRLKLVDYLPLIIWLISRAFNII</sequence>
<dbReference type="InterPro" id="IPR007627">
    <property type="entry name" value="RNA_pol_sigma70_r2"/>
</dbReference>
<dbReference type="InterPro" id="IPR013249">
    <property type="entry name" value="RNA_pol_sigma70_r4_t2"/>
</dbReference>
<keyword evidence="3" id="KW-0731">Sigma factor</keyword>
<evidence type="ECO:0000256" key="3">
    <source>
        <dbReference type="ARBA" id="ARBA00023082"/>
    </source>
</evidence>
<evidence type="ECO:0000256" key="1">
    <source>
        <dbReference type="ARBA" id="ARBA00010641"/>
    </source>
</evidence>
<evidence type="ECO:0000313" key="7">
    <source>
        <dbReference type="EMBL" id="SDF89640.1"/>
    </source>
</evidence>
<dbReference type="Pfam" id="PF08281">
    <property type="entry name" value="Sigma70_r4_2"/>
    <property type="match status" value="1"/>
</dbReference>
<gene>
    <name evidence="7" type="ORF">SAMN05192573_101669</name>
</gene>
<comment type="similarity">
    <text evidence="1">Belongs to the sigma-70 factor family. ECF subfamily.</text>
</comment>
<dbReference type="PANTHER" id="PTHR43133:SF46">
    <property type="entry name" value="RNA POLYMERASE SIGMA-70 FACTOR ECF SUBFAMILY"/>
    <property type="match status" value="1"/>
</dbReference>